<feature type="domain" description="Methyltransferase FkbM" evidence="2">
    <location>
        <begin position="144"/>
        <end position="302"/>
    </location>
</feature>
<evidence type="ECO:0000313" key="3">
    <source>
        <dbReference type="EMBL" id="GAA3758938.1"/>
    </source>
</evidence>
<sequence length="347" mass="37475">MGQGATRPGTNPSGEVRAPRPGTAVGATSPVDYRSTAKGRRQSWYGAKKHVKRFLGWRLPNLAMRGAVHVAAPELLGTGRLPAPAAVREVTGHVAGTTFVMLDPARCIIAKELYWGNGHRPGPADDFAVRLFAAAARRADTVLDIGAYTGLFTLVATSVNPELRAHSFEIVPEVYHALFDNCVRNRVVHRTTLHHTGVGDPEQAITMPVRSGDSALPCYYSGDMAFTGGVPISVLALDSFTDQIPANSPVVMKIDVEGTEATVLEHGQRFIARHRPDILCEVLPGADGARLARLLQPYGYQFHVVGDGALAASGTIIGQHRFRDWFFTVRSPEEVQEMGISVIETAH</sequence>
<feature type="region of interest" description="Disordered" evidence="1">
    <location>
        <begin position="1"/>
        <end position="30"/>
    </location>
</feature>
<dbReference type="PANTHER" id="PTHR34203">
    <property type="entry name" value="METHYLTRANSFERASE, FKBM FAMILY PROTEIN"/>
    <property type="match status" value="1"/>
</dbReference>
<dbReference type="RefSeq" id="WP_344975030.1">
    <property type="nucleotide sequence ID" value="NZ_BAABDD010000027.1"/>
</dbReference>
<dbReference type="InterPro" id="IPR052514">
    <property type="entry name" value="SAM-dependent_MTase"/>
</dbReference>
<comment type="caution">
    <text evidence="3">The sequence shown here is derived from an EMBL/GenBank/DDBJ whole genome shotgun (WGS) entry which is preliminary data.</text>
</comment>
<dbReference type="Proteomes" id="UP001500908">
    <property type="component" value="Unassembled WGS sequence"/>
</dbReference>
<organism evidence="3 4">
    <name type="scientific">Salinactinospora qingdaonensis</name>
    <dbReference type="NCBI Taxonomy" id="702744"/>
    <lineage>
        <taxon>Bacteria</taxon>
        <taxon>Bacillati</taxon>
        <taxon>Actinomycetota</taxon>
        <taxon>Actinomycetes</taxon>
        <taxon>Streptosporangiales</taxon>
        <taxon>Nocardiopsidaceae</taxon>
        <taxon>Salinactinospora</taxon>
    </lineage>
</organism>
<keyword evidence="4" id="KW-1185">Reference proteome</keyword>
<name>A0ABP7GAW8_9ACTN</name>
<evidence type="ECO:0000313" key="4">
    <source>
        <dbReference type="Proteomes" id="UP001500908"/>
    </source>
</evidence>
<dbReference type="InterPro" id="IPR006342">
    <property type="entry name" value="FkbM_mtfrase"/>
</dbReference>
<accession>A0ABP7GAW8</accession>
<gene>
    <name evidence="3" type="ORF">GCM10022402_41200</name>
</gene>
<dbReference type="InterPro" id="IPR029063">
    <property type="entry name" value="SAM-dependent_MTases_sf"/>
</dbReference>
<reference evidence="4" key="1">
    <citation type="journal article" date="2019" name="Int. J. Syst. Evol. Microbiol.">
        <title>The Global Catalogue of Microorganisms (GCM) 10K type strain sequencing project: providing services to taxonomists for standard genome sequencing and annotation.</title>
        <authorList>
            <consortium name="The Broad Institute Genomics Platform"/>
            <consortium name="The Broad Institute Genome Sequencing Center for Infectious Disease"/>
            <person name="Wu L."/>
            <person name="Ma J."/>
        </authorList>
    </citation>
    <scope>NUCLEOTIDE SEQUENCE [LARGE SCALE GENOMIC DNA]</scope>
    <source>
        <strain evidence="4">JCM 17137</strain>
    </source>
</reference>
<proteinExistence type="predicted"/>
<dbReference type="PANTHER" id="PTHR34203:SF15">
    <property type="entry name" value="SLL1173 PROTEIN"/>
    <property type="match status" value="1"/>
</dbReference>
<evidence type="ECO:0000256" key="1">
    <source>
        <dbReference type="SAM" id="MobiDB-lite"/>
    </source>
</evidence>
<dbReference type="NCBIfam" id="TIGR01444">
    <property type="entry name" value="fkbM_fam"/>
    <property type="match status" value="1"/>
</dbReference>
<protein>
    <recommendedName>
        <fullName evidence="2">Methyltransferase FkbM domain-containing protein</fullName>
    </recommendedName>
</protein>
<dbReference type="Pfam" id="PF05050">
    <property type="entry name" value="Methyltransf_21"/>
    <property type="match status" value="1"/>
</dbReference>
<dbReference type="EMBL" id="BAABDD010000027">
    <property type="protein sequence ID" value="GAA3758938.1"/>
    <property type="molecule type" value="Genomic_DNA"/>
</dbReference>
<evidence type="ECO:0000259" key="2">
    <source>
        <dbReference type="Pfam" id="PF05050"/>
    </source>
</evidence>
<dbReference type="Gene3D" id="3.40.50.150">
    <property type="entry name" value="Vaccinia Virus protein VP39"/>
    <property type="match status" value="1"/>
</dbReference>
<dbReference type="SUPFAM" id="SSF53335">
    <property type="entry name" value="S-adenosyl-L-methionine-dependent methyltransferases"/>
    <property type="match status" value="1"/>
</dbReference>